<evidence type="ECO:0000313" key="2">
    <source>
        <dbReference type="Proteomes" id="UP000236311"/>
    </source>
</evidence>
<dbReference type="RefSeq" id="WP_103237810.1">
    <property type="nucleotide sequence ID" value="NZ_JANJZD010000002.1"/>
</dbReference>
<keyword evidence="2" id="KW-1185">Reference proteome</keyword>
<evidence type="ECO:0000313" key="1">
    <source>
        <dbReference type="EMBL" id="SOY27682.1"/>
    </source>
</evidence>
<organism evidence="1 2">
    <name type="scientific">Acetatifactor muris</name>
    <dbReference type="NCBI Taxonomy" id="879566"/>
    <lineage>
        <taxon>Bacteria</taxon>
        <taxon>Bacillati</taxon>
        <taxon>Bacillota</taxon>
        <taxon>Clostridia</taxon>
        <taxon>Lachnospirales</taxon>
        <taxon>Lachnospiraceae</taxon>
        <taxon>Acetatifactor</taxon>
    </lineage>
</organism>
<proteinExistence type="predicted"/>
<sequence>MSELQKQVMEIIEEMPEENLKVLVNFMQIFVQSKNKPLPVAHSVKKASKRIGIAEGEELYAPDYDIDEYNGEIAKMFGVV</sequence>
<name>A0A2K4ZB39_9FIRM</name>
<reference evidence="1 2" key="1">
    <citation type="submission" date="2018-01" db="EMBL/GenBank/DDBJ databases">
        <authorList>
            <person name="Gaut B.S."/>
            <person name="Morton B.R."/>
            <person name="Clegg M.T."/>
            <person name="Duvall M.R."/>
        </authorList>
    </citation>
    <scope>NUCLEOTIDE SEQUENCE [LARGE SCALE GENOMIC DNA]</scope>
    <source>
        <strain evidence="1">GP69</strain>
    </source>
</reference>
<dbReference type="OrthoDB" id="2050724at2"/>
<accession>A0A2K4ZB39</accession>
<dbReference type="AlphaFoldDB" id="A0A2K4ZB39"/>
<dbReference type="Proteomes" id="UP000236311">
    <property type="component" value="Unassembled WGS sequence"/>
</dbReference>
<evidence type="ECO:0008006" key="3">
    <source>
        <dbReference type="Google" id="ProtNLM"/>
    </source>
</evidence>
<protein>
    <recommendedName>
        <fullName evidence="3">DUF2281 domain-containing protein</fullName>
    </recommendedName>
</protein>
<dbReference type="EMBL" id="OFSM01000002">
    <property type="protein sequence ID" value="SOY27682.1"/>
    <property type="molecule type" value="Genomic_DNA"/>
</dbReference>
<gene>
    <name evidence="1" type="ORF">AMURIS_00386</name>
</gene>